<dbReference type="PIRSF" id="PIRSF006092">
    <property type="entry name" value="GreA_GreB"/>
    <property type="match status" value="1"/>
</dbReference>
<evidence type="ECO:0000313" key="4">
    <source>
        <dbReference type="Proteomes" id="UP000248795"/>
    </source>
</evidence>
<dbReference type="GO" id="GO:0016301">
    <property type="term" value="F:kinase activity"/>
    <property type="evidence" value="ECO:0007669"/>
    <property type="project" value="UniProtKB-KW"/>
</dbReference>
<dbReference type="Gene3D" id="3.10.50.30">
    <property type="entry name" value="Transcription elongation factor, GreA/GreB, C-terminal domain"/>
    <property type="match status" value="1"/>
</dbReference>
<dbReference type="PANTHER" id="PTHR30437">
    <property type="entry name" value="TRANSCRIPTION ELONGATION FACTOR GREA"/>
    <property type="match status" value="1"/>
</dbReference>
<dbReference type="Gene3D" id="1.10.286.20">
    <property type="match status" value="1"/>
</dbReference>
<feature type="domain" description="Regulator of nucleoside diphosphate kinase N-terminal" evidence="2">
    <location>
        <begin position="8"/>
        <end position="47"/>
    </location>
</feature>
<comment type="caution">
    <text evidence="3">The sequence shown here is derived from an EMBL/GenBank/DDBJ whole genome shotgun (WGS) entry which is preliminary data.</text>
</comment>
<dbReference type="GO" id="GO:0003677">
    <property type="term" value="F:DNA binding"/>
    <property type="evidence" value="ECO:0007669"/>
    <property type="project" value="InterPro"/>
</dbReference>
<dbReference type="GO" id="GO:0070063">
    <property type="term" value="F:RNA polymerase binding"/>
    <property type="evidence" value="ECO:0007669"/>
    <property type="project" value="InterPro"/>
</dbReference>
<sequence length="133" mass="14864">MNNGNARPPIVISDVDKSELSKIARSAASKLPDVAEELMIELERAEVCESGRVPLGVVRMYSVVRFTTDRGSEHSVMLVYPEDADIIRDRLSILSPMGTALIGLSEGQVMHWTDRNSQSRWLKVIEVDNQPRD</sequence>
<proteinExistence type="predicted"/>
<evidence type="ECO:0000259" key="1">
    <source>
        <dbReference type="Pfam" id="PF01272"/>
    </source>
</evidence>
<keyword evidence="3" id="KW-0418">Kinase</keyword>
<dbReference type="EMBL" id="QKVK01000002">
    <property type="protein sequence ID" value="PZF78126.1"/>
    <property type="molecule type" value="Genomic_DNA"/>
</dbReference>
<accession>A0A2W2BXE4</accession>
<dbReference type="GO" id="GO:0032784">
    <property type="term" value="P:regulation of DNA-templated transcription elongation"/>
    <property type="evidence" value="ECO:0007669"/>
    <property type="project" value="InterPro"/>
</dbReference>
<dbReference type="Pfam" id="PF01272">
    <property type="entry name" value="GreA_GreB"/>
    <property type="match status" value="1"/>
</dbReference>
<evidence type="ECO:0000313" key="3">
    <source>
        <dbReference type="EMBL" id="PZF78126.1"/>
    </source>
</evidence>
<dbReference type="PANTHER" id="PTHR30437:SF5">
    <property type="entry name" value="REGULATOR OF NUCLEOSIDE DIPHOSPHATE KINASE"/>
    <property type="match status" value="1"/>
</dbReference>
<protein>
    <submittedName>
        <fullName evidence="3">Nucleoside diphosphate kinase regulator</fullName>
    </submittedName>
</protein>
<dbReference type="InterPro" id="IPR023459">
    <property type="entry name" value="Tscrpt_elong_fac_GreA/B_fam"/>
</dbReference>
<feature type="domain" description="Transcription elongation factor GreA/GreB C-terminal" evidence="1">
    <location>
        <begin position="56"/>
        <end position="128"/>
    </location>
</feature>
<name>A0A2W2BXE4_9HYPH</name>
<dbReference type="InterPro" id="IPR029462">
    <property type="entry name" value="Rnk_N"/>
</dbReference>
<gene>
    <name evidence="3" type="ORF">DK847_06830</name>
</gene>
<dbReference type="InterPro" id="IPR001437">
    <property type="entry name" value="Tscrpt_elong_fac_GreA/B_C"/>
</dbReference>
<dbReference type="Proteomes" id="UP000248795">
    <property type="component" value="Unassembled WGS sequence"/>
</dbReference>
<dbReference type="NCBIfam" id="NF004396">
    <property type="entry name" value="PRK05753.1"/>
    <property type="match status" value="1"/>
</dbReference>
<dbReference type="Pfam" id="PF14760">
    <property type="entry name" value="Rnk_N"/>
    <property type="match status" value="1"/>
</dbReference>
<keyword evidence="3" id="KW-0808">Transferase</keyword>
<dbReference type="AlphaFoldDB" id="A0A2W2BXE4"/>
<evidence type="ECO:0000259" key="2">
    <source>
        <dbReference type="Pfam" id="PF14760"/>
    </source>
</evidence>
<keyword evidence="4" id="KW-1185">Reference proteome</keyword>
<dbReference type="GO" id="GO:0006354">
    <property type="term" value="P:DNA-templated transcription elongation"/>
    <property type="evidence" value="ECO:0007669"/>
    <property type="project" value="TreeGrafter"/>
</dbReference>
<organism evidence="3 4">
    <name type="scientific">Aestuariivirga litoralis</name>
    <dbReference type="NCBI Taxonomy" id="2650924"/>
    <lineage>
        <taxon>Bacteria</taxon>
        <taxon>Pseudomonadati</taxon>
        <taxon>Pseudomonadota</taxon>
        <taxon>Alphaproteobacteria</taxon>
        <taxon>Hyphomicrobiales</taxon>
        <taxon>Aestuariivirgaceae</taxon>
        <taxon>Aestuariivirga</taxon>
    </lineage>
</organism>
<dbReference type="InterPro" id="IPR036953">
    <property type="entry name" value="GreA/GreB_C_sf"/>
</dbReference>
<dbReference type="SUPFAM" id="SSF54534">
    <property type="entry name" value="FKBP-like"/>
    <property type="match status" value="1"/>
</dbReference>
<dbReference type="RefSeq" id="WP_111197100.1">
    <property type="nucleotide sequence ID" value="NZ_QKVK01000002.1"/>
</dbReference>
<reference evidence="4" key="1">
    <citation type="submission" date="2018-06" db="EMBL/GenBank/DDBJ databases">
        <title>Aestuariibacter litoralis strain KCTC 52945T.</title>
        <authorList>
            <person name="Li X."/>
            <person name="Salam N."/>
            <person name="Li J.-L."/>
            <person name="Chen Y.-M."/>
            <person name="Yang Z.-W."/>
            <person name="Zhang L.-Y."/>
            <person name="Han M.-X."/>
            <person name="Xiao M."/>
            <person name="Li W.-J."/>
        </authorList>
    </citation>
    <scope>NUCLEOTIDE SEQUENCE [LARGE SCALE GENOMIC DNA]</scope>
    <source>
        <strain evidence="4">KCTC 52945</strain>
    </source>
</reference>